<dbReference type="AlphaFoldDB" id="A0A1V1PDL6"/>
<feature type="domain" description="DUF6160" evidence="2">
    <location>
        <begin position="1"/>
        <end position="50"/>
    </location>
</feature>
<comment type="caution">
    <text evidence="3">The sequence shown here is derived from an EMBL/GenBank/DDBJ whole genome shotgun (WGS) entry which is preliminary data.</text>
</comment>
<sequence length="193" mass="19952">MKGLIKFLAVTTIICMVPFTAFSMQMISDNEMDGITGQSGITIVFSGNTGEGALSIDVSLRGLAWGDTDGIGGDTGAGYFTMSGQNADTGAPQDTTLSIKIKHLSKMTLDVGTTNSTNPITVDGTDVVPVDTSFIKLGVPDLVLSVNMADEGRLCLSDQSSGGNAQEMGTLSLNNLAVGLTFPAGSALYIYAH</sequence>
<gene>
    <name evidence="3" type="ORF">OMM_01373</name>
</gene>
<reference evidence="4" key="1">
    <citation type="submission" date="2012-11" db="EMBL/GenBank/DDBJ databases">
        <authorList>
            <person name="Lucero-Rivera Y.E."/>
            <person name="Tovar-Ramirez D."/>
        </authorList>
    </citation>
    <scope>NUCLEOTIDE SEQUENCE [LARGE SCALE GENOMIC DNA]</scope>
    <source>
        <strain evidence="4">Araruama</strain>
    </source>
</reference>
<dbReference type="EMBL" id="ATBP01000103">
    <property type="protein sequence ID" value="ETR72884.1"/>
    <property type="molecule type" value="Genomic_DNA"/>
</dbReference>
<proteinExistence type="predicted"/>
<dbReference type="Proteomes" id="UP000189670">
    <property type="component" value="Unassembled WGS sequence"/>
</dbReference>
<dbReference type="Pfam" id="PF19657">
    <property type="entry name" value="DUF6160"/>
    <property type="match status" value="1"/>
</dbReference>
<evidence type="ECO:0000313" key="3">
    <source>
        <dbReference type="EMBL" id="ETR72884.1"/>
    </source>
</evidence>
<name>A0A1V1PDL6_9BACT</name>
<keyword evidence="1" id="KW-0732">Signal</keyword>
<evidence type="ECO:0000313" key="4">
    <source>
        <dbReference type="Proteomes" id="UP000189670"/>
    </source>
</evidence>
<evidence type="ECO:0000259" key="2">
    <source>
        <dbReference type="Pfam" id="PF19657"/>
    </source>
</evidence>
<organism evidence="3 4">
    <name type="scientific">Candidatus Magnetoglobus multicellularis str. Araruama</name>
    <dbReference type="NCBI Taxonomy" id="890399"/>
    <lineage>
        <taxon>Bacteria</taxon>
        <taxon>Pseudomonadati</taxon>
        <taxon>Thermodesulfobacteriota</taxon>
        <taxon>Desulfobacteria</taxon>
        <taxon>Desulfobacterales</taxon>
        <taxon>Desulfobacteraceae</taxon>
        <taxon>Candidatus Magnetoglobus</taxon>
    </lineage>
</organism>
<feature type="signal peptide" evidence="1">
    <location>
        <begin position="1"/>
        <end position="23"/>
    </location>
</feature>
<feature type="chain" id="PRO_5010717580" description="DUF6160 domain-containing protein" evidence="1">
    <location>
        <begin position="24"/>
        <end position="193"/>
    </location>
</feature>
<protein>
    <recommendedName>
        <fullName evidence="2">DUF6160 domain-containing protein</fullName>
    </recommendedName>
</protein>
<evidence type="ECO:0000256" key="1">
    <source>
        <dbReference type="SAM" id="SignalP"/>
    </source>
</evidence>
<dbReference type="InterPro" id="IPR046158">
    <property type="entry name" value="DUF6160"/>
</dbReference>
<accession>A0A1V1PDL6</accession>